<keyword evidence="1" id="KW-0808">Transferase</keyword>
<keyword evidence="2" id="KW-0012">Acyltransferase</keyword>
<evidence type="ECO:0000256" key="1">
    <source>
        <dbReference type="ARBA" id="ARBA00022679"/>
    </source>
</evidence>
<organism evidence="4 5">
    <name type="scientific">Ohessyouella blattaphilus</name>
    <dbReference type="NCBI Taxonomy" id="2949333"/>
    <lineage>
        <taxon>Bacteria</taxon>
        <taxon>Bacillati</taxon>
        <taxon>Bacillota</taxon>
        <taxon>Clostridia</taxon>
        <taxon>Lachnospirales</taxon>
        <taxon>Lachnospiraceae</taxon>
        <taxon>Ohessyouella</taxon>
    </lineage>
</organism>
<dbReference type="Proteomes" id="UP001523565">
    <property type="component" value="Unassembled WGS sequence"/>
</dbReference>
<dbReference type="SUPFAM" id="SSF55729">
    <property type="entry name" value="Acyl-CoA N-acyltransferases (Nat)"/>
    <property type="match status" value="1"/>
</dbReference>
<dbReference type="InterPro" id="IPR050680">
    <property type="entry name" value="YpeA/RimI_acetyltransf"/>
</dbReference>
<evidence type="ECO:0000313" key="4">
    <source>
        <dbReference type="EMBL" id="MCP1109858.1"/>
    </source>
</evidence>
<dbReference type="PROSITE" id="PS51186">
    <property type="entry name" value="GNAT"/>
    <property type="match status" value="1"/>
</dbReference>
<dbReference type="Pfam" id="PF00583">
    <property type="entry name" value="Acetyltransf_1"/>
    <property type="match status" value="1"/>
</dbReference>
<comment type="caution">
    <text evidence="4">The sequence shown here is derived from an EMBL/GenBank/DDBJ whole genome shotgun (WGS) entry which is preliminary data.</text>
</comment>
<keyword evidence="5" id="KW-1185">Reference proteome</keyword>
<dbReference type="EMBL" id="JAMZFV010000006">
    <property type="protein sequence ID" value="MCP1109858.1"/>
    <property type="molecule type" value="Genomic_DNA"/>
</dbReference>
<proteinExistence type="predicted"/>
<reference evidence="4 5" key="1">
    <citation type="journal article" date="2022" name="Genome Biol. Evol.">
        <title>Host diet, physiology and behaviors set the stage for Lachnospiraceae cladogenesis.</title>
        <authorList>
            <person name="Vera-Ponce De Leon A."/>
            <person name="Schneider M."/>
            <person name="Jahnes B.C."/>
            <person name="Sadowski V."/>
            <person name="Camuy-Velez L.A."/>
            <person name="Duan J."/>
            <person name="Sabree Z.L."/>
        </authorList>
    </citation>
    <scope>NUCLEOTIDE SEQUENCE [LARGE SCALE GENOMIC DNA]</scope>
    <source>
        <strain evidence="4 5">PAL227</strain>
    </source>
</reference>
<dbReference type="InterPro" id="IPR016181">
    <property type="entry name" value="Acyl_CoA_acyltransferase"/>
</dbReference>
<evidence type="ECO:0000259" key="3">
    <source>
        <dbReference type="PROSITE" id="PS51186"/>
    </source>
</evidence>
<dbReference type="RefSeq" id="WP_262068739.1">
    <property type="nucleotide sequence ID" value="NZ_JAMXOC010000006.1"/>
</dbReference>
<dbReference type="PANTHER" id="PTHR43420:SF44">
    <property type="entry name" value="ACETYLTRANSFERASE YPEA"/>
    <property type="match status" value="1"/>
</dbReference>
<dbReference type="PANTHER" id="PTHR43420">
    <property type="entry name" value="ACETYLTRANSFERASE"/>
    <property type="match status" value="1"/>
</dbReference>
<dbReference type="CDD" id="cd04301">
    <property type="entry name" value="NAT_SF"/>
    <property type="match status" value="1"/>
</dbReference>
<sequence>MYEFRNLADIIFSDIVNCMREAFSDYVVQMDLDEETLYQRFKHENVRYELSYGAFYEGRLVALLLNAIGMYKGKMVAFDAATGVIAEHRRKGISSRLMDYCKENLKEEGVHYYMLEVIQSNTPAVNAYQKTGLKIVEEFACFRGHGSADKVQKDDIIDVSVTEVPLESIEGLLSFSPSFENRMDIIKEFAKQYRVLYSGALDNLEAVIIYDADSGQVKQLGYASGKMNNQLPMPMLGSGILCTEVRTRM</sequence>
<accession>A0ABT1EGR5</accession>
<evidence type="ECO:0000256" key="2">
    <source>
        <dbReference type="ARBA" id="ARBA00023315"/>
    </source>
</evidence>
<feature type="domain" description="N-acetyltransferase" evidence="3">
    <location>
        <begin position="2"/>
        <end position="155"/>
    </location>
</feature>
<protein>
    <submittedName>
        <fullName evidence="4">GNAT family N-acetyltransferase</fullName>
    </submittedName>
</protein>
<dbReference type="InterPro" id="IPR000182">
    <property type="entry name" value="GNAT_dom"/>
</dbReference>
<dbReference type="Gene3D" id="3.40.630.30">
    <property type="match status" value="1"/>
</dbReference>
<gene>
    <name evidence="4" type="ORF">NK118_06275</name>
</gene>
<evidence type="ECO:0000313" key="5">
    <source>
        <dbReference type="Proteomes" id="UP001523565"/>
    </source>
</evidence>
<name>A0ABT1EGR5_9FIRM</name>